<name>M5U762_9BACT</name>
<dbReference type="PATRIC" id="fig|1263870.3.peg.1258"/>
<reference evidence="2 3" key="1">
    <citation type="journal article" date="2013" name="Mar. Genomics">
        <title>Expression of sulfatases in Rhodopirellula baltica and the diversity of sulfatases in the genus Rhodopirellula.</title>
        <authorList>
            <person name="Wegner C.E."/>
            <person name="Richter-Heitmann T."/>
            <person name="Klindworth A."/>
            <person name="Klockow C."/>
            <person name="Richter M."/>
            <person name="Achstetter T."/>
            <person name="Glockner F.O."/>
            <person name="Harder J."/>
        </authorList>
    </citation>
    <scope>NUCLEOTIDE SEQUENCE [LARGE SCALE GENOMIC DNA]</scope>
    <source>
        <strain evidence="2 3">SM41</strain>
    </source>
</reference>
<dbReference type="RefSeq" id="WP_008675358.1">
    <property type="nucleotide sequence ID" value="NZ_ANOH01000095.1"/>
</dbReference>
<evidence type="ECO:0000313" key="3">
    <source>
        <dbReference type="Proteomes" id="UP000011885"/>
    </source>
</evidence>
<dbReference type="Gene3D" id="2.10.70.10">
    <property type="entry name" value="Complement Module, domain 1"/>
    <property type="match status" value="1"/>
</dbReference>
<proteinExistence type="predicted"/>
<dbReference type="InterPro" id="IPR019600">
    <property type="entry name" value="Hemin_uptake_protein_HemP"/>
</dbReference>
<comment type="caution">
    <text evidence="2">The sequence shown here is derived from an EMBL/GenBank/DDBJ whole genome shotgun (WGS) entry which is preliminary data.</text>
</comment>
<accession>M5U762</accession>
<dbReference type="Proteomes" id="UP000011885">
    <property type="component" value="Unassembled WGS sequence"/>
</dbReference>
<dbReference type="AlphaFoldDB" id="M5U762"/>
<organism evidence="2 3">
    <name type="scientific">Rhodopirellula sallentina SM41</name>
    <dbReference type="NCBI Taxonomy" id="1263870"/>
    <lineage>
        <taxon>Bacteria</taxon>
        <taxon>Pseudomonadati</taxon>
        <taxon>Planctomycetota</taxon>
        <taxon>Planctomycetia</taxon>
        <taxon>Pirellulales</taxon>
        <taxon>Pirellulaceae</taxon>
        <taxon>Rhodopirellula</taxon>
    </lineage>
</organism>
<protein>
    <recommendedName>
        <fullName evidence="4">Hemin uptake protein hemP</fullName>
    </recommendedName>
</protein>
<evidence type="ECO:0008006" key="4">
    <source>
        <dbReference type="Google" id="ProtNLM"/>
    </source>
</evidence>
<keyword evidence="3" id="KW-1185">Reference proteome</keyword>
<feature type="compositionally biased region" description="Low complexity" evidence="1">
    <location>
        <begin position="1"/>
        <end position="11"/>
    </location>
</feature>
<feature type="region of interest" description="Disordered" evidence="1">
    <location>
        <begin position="1"/>
        <end position="30"/>
    </location>
</feature>
<sequence>MDSTPPTSEPNEPGPPVQPAPGAGLAATESTVVESAVIETRVMGSTGAPGSPAGANHPPHAMKVVKFESLARCGDEIWIENEGQLYRLRKTRQGKLILTK</sequence>
<gene>
    <name evidence="2" type="ORF">RSSM_01163</name>
</gene>
<evidence type="ECO:0000256" key="1">
    <source>
        <dbReference type="SAM" id="MobiDB-lite"/>
    </source>
</evidence>
<evidence type="ECO:0000313" key="2">
    <source>
        <dbReference type="EMBL" id="EMI57322.1"/>
    </source>
</evidence>
<dbReference type="EMBL" id="ANOH01000095">
    <property type="protein sequence ID" value="EMI57322.1"/>
    <property type="molecule type" value="Genomic_DNA"/>
</dbReference>
<dbReference type="Pfam" id="PF10636">
    <property type="entry name" value="hemP"/>
    <property type="match status" value="1"/>
</dbReference>